<sequence length="133" mass="13793">FNRCSGSSVLSCSVVLALLRESASVLTRPASHIWSHVVTVAAWAGCNDDPCFATRSPATAASEQATVPVNYVRVSVCPSGVSRSLPCRVRLLRGRGGGALGFPPSRIGSPPGAGSDRLELSNRASPVRSRASC</sequence>
<dbReference type="VEuPathDB" id="VectorBase:ADIR014379"/>
<evidence type="ECO:0000256" key="1">
    <source>
        <dbReference type="SAM" id="MobiDB-lite"/>
    </source>
</evidence>
<keyword evidence="2" id="KW-0732">Signal</keyword>
<dbReference type="EnsemblMetazoa" id="ADIR014379-RA">
    <property type="protein sequence ID" value="ADIR014379-PA"/>
    <property type="gene ID" value="ADIR014379"/>
</dbReference>
<feature type="chain" id="PRO_5008130649" description="Secreted protein" evidence="2">
    <location>
        <begin position="25"/>
        <end position="133"/>
    </location>
</feature>
<evidence type="ECO:0000313" key="4">
    <source>
        <dbReference type="Proteomes" id="UP000075884"/>
    </source>
</evidence>
<feature type="region of interest" description="Disordered" evidence="1">
    <location>
        <begin position="96"/>
        <end position="133"/>
    </location>
</feature>
<keyword evidence="4" id="KW-1185">Reference proteome</keyword>
<proteinExistence type="predicted"/>
<evidence type="ECO:0008006" key="5">
    <source>
        <dbReference type="Google" id="ProtNLM"/>
    </source>
</evidence>
<feature type="signal peptide" evidence="2">
    <location>
        <begin position="1"/>
        <end position="24"/>
    </location>
</feature>
<evidence type="ECO:0000256" key="2">
    <source>
        <dbReference type="SAM" id="SignalP"/>
    </source>
</evidence>
<accession>A0A182NWX6</accession>
<reference evidence="4" key="1">
    <citation type="submission" date="2013-03" db="EMBL/GenBank/DDBJ databases">
        <title>The Genome Sequence of Anopheles dirus WRAIR2.</title>
        <authorList>
            <consortium name="The Broad Institute Genomics Platform"/>
            <person name="Neafsey D.E."/>
            <person name="Walton C."/>
            <person name="Walker B."/>
            <person name="Young S.K."/>
            <person name="Zeng Q."/>
            <person name="Gargeya S."/>
            <person name="Fitzgerald M."/>
            <person name="Haas B."/>
            <person name="Abouelleil A."/>
            <person name="Allen A.W."/>
            <person name="Alvarado L."/>
            <person name="Arachchi H.M."/>
            <person name="Berlin A.M."/>
            <person name="Chapman S.B."/>
            <person name="Gainer-Dewar J."/>
            <person name="Goldberg J."/>
            <person name="Griggs A."/>
            <person name="Gujja S."/>
            <person name="Hansen M."/>
            <person name="Howarth C."/>
            <person name="Imamovic A."/>
            <person name="Ireland A."/>
            <person name="Larimer J."/>
            <person name="McCowan C."/>
            <person name="Murphy C."/>
            <person name="Pearson M."/>
            <person name="Poon T.W."/>
            <person name="Priest M."/>
            <person name="Roberts A."/>
            <person name="Saif S."/>
            <person name="Shea T."/>
            <person name="Sisk P."/>
            <person name="Sykes S."/>
            <person name="Wortman J."/>
            <person name="Nusbaum C."/>
            <person name="Birren B."/>
        </authorList>
    </citation>
    <scope>NUCLEOTIDE SEQUENCE [LARGE SCALE GENOMIC DNA]</scope>
    <source>
        <strain evidence="4">WRAIR2</strain>
    </source>
</reference>
<reference evidence="3" key="2">
    <citation type="submission" date="2020-05" db="UniProtKB">
        <authorList>
            <consortium name="EnsemblMetazoa"/>
        </authorList>
    </citation>
    <scope>IDENTIFICATION</scope>
    <source>
        <strain evidence="3">WRAIR2</strain>
    </source>
</reference>
<protein>
    <recommendedName>
        <fullName evidence="5">Secreted protein</fullName>
    </recommendedName>
</protein>
<dbReference type="Proteomes" id="UP000075884">
    <property type="component" value="Unassembled WGS sequence"/>
</dbReference>
<name>A0A182NWX6_9DIPT</name>
<dbReference type="AlphaFoldDB" id="A0A182NWX6"/>
<organism evidence="3 4">
    <name type="scientific">Anopheles dirus</name>
    <dbReference type="NCBI Taxonomy" id="7168"/>
    <lineage>
        <taxon>Eukaryota</taxon>
        <taxon>Metazoa</taxon>
        <taxon>Ecdysozoa</taxon>
        <taxon>Arthropoda</taxon>
        <taxon>Hexapoda</taxon>
        <taxon>Insecta</taxon>
        <taxon>Pterygota</taxon>
        <taxon>Neoptera</taxon>
        <taxon>Endopterygota</taxon>
        <taxon>Diptera</taxon>
        <taxon>Nematocera</taxon>
        <taxon>Culicoidea</taxon>
        <taxon>Culicidae</taxon>
        <taxon>Anophelinae</taxon>
        <taxon>Anopheles</taxon>
    </lineage>
</organism>
<evidence type="ECO:0000313" key="3">
    <source>
        <dbReference type="EnsemblMetazoa" id="ADIR014379-PA"/>
    </source>
</evidence>